<comment type="similarity">
    <text evidence="2">Belongs to the HAD-like hydrolase superfamily. CbbY/CbbZ/Gph/YieH family.</text>
</comment>
<dbReference type="AlphaFoldDB" id="A0A271K9L5"/>
<evidence type="ECO:0000256" key="3">
    <source>
        <dbReference type="ARBA" id="ARBA00022723"/>
    </source>
</evidence>
<dbReference type="PANTHER" id="PTHR46193">
    <property type="entry name" value="6-PHOSPHOGLUCONATE PHOSPHATASE"/>
    <property type="match status" value="1"/>
</dbReference>
<keyword evidence="3" id="KW-0479">Metal-binding</keyword>
<dbReference type="OrthoDB" id="9797743at2"/>
<gene>
    <name evidence="5" type="ORF">CIT31_26515</name>
</gene>
<dbReference type="Gene3D" id="3.40.50.1000">
    <property type="entry name" value="HAD superfamily/HAD-like"/>
    <property type="match status" value="1"/>
</dbReference>
<evidence type="ECO:0000256" key="1">
    <source>
        <dbReference type="ARBA" id="ARBA00001946"/>
    </source>
</evidence>
<dbReference type="Pfam" id="PF13419">
    <property type="entry name" value="HAD_2"/>
    <property type="match status" value="1"/>
</dbReference>
<dbReference type="InterPro" id="IPR023198">
    <property type="entry name" value="PGP-like_dom2"/>
</dbReference>
<dbReference type="RefSeq" id="WP_095521050.1">
    <property type="nucleotide sequence ID" value="NZ_NPKH01000034.1"/>
</dbReference>
<dbReference type="GO" id="GO:0046872">
    <property type="term" value="F:metal ion binding"/>
    <property type="evidence" value="ECO:0007669"/>
    <property type="project" value="UniProtKB-KW"/>
</dbReference>
<dbReference type="InterPro" id="IPR006439">
    <property type="entry name" value="HAD-SF_hydro_IA"/>
</dbReference>
<keyword evidence="4" id="KW-0460">Magnesium</keyword>
<dbReference type="GO" id="GO:0016787">
    <property type="term" value="F:hydrolase activity"/>
    <property type="evidence" value="ECO:0007669"/>
    <property type="project" value="UniProtKB-KW"/>
</dbReference>
<dbReference type="SUPFAM" id="SSF56784">
    <property type="entry name" value="HAD-like"/>
    <property type="match status" value="1"/>
</dbReference>
<dbReference type="SFLD" id="SFLDG01129">
    <property type="entry name" value="C1.5:_HAD__Beta-PGM__Phosphata"/>
    <property type="match status" value="1"/>
</dbReference>
<dbReference type="EMBL" id="NPKH01000034">
    <property type="protein sequence ID" value="PAP92463.1"/>
    <property type="molecule type" value="Genomic_DNA"/>
</dbReference>
<protein>
    <submittedName>
        <fullName evidence="5">HAD family hydrolase</fullName>
    </submittedName>
</protein>
<name>A0A271K9L5_9HYPH</name>
<evidence type="ECO:0000313" key="6">
    <source>
        <dbReference type="Proteomes" id="UP000215931"/>
    </source>
</evidence>
<sequence>MRIPKLVIFDCDGVLVDTENLANRRLAEWLSTAGYPASFEYCRKNFSGRSMVSVQKEVEATGVSLGADFVERWNASLPDLFAHGVEAVPYVKEFIEAVHAAGIATCVASSARVSKMHITLGQTGLLQLFEHALFSSTMVSRGKPFPDLFLHAAGTMGFAPADCIVIEDSVAGTLAGIAAGMRVFSYYGDPHSDRDGLTEAGGILFDDMRELAGLVPIHRSDLQASHPAGCLGRPC</sequence>
<comment type="cofactor">
    <cofactor evidence="1">
        <name>Mg(2+)</name>
        <dbReference type="ChEBI" id="CHEBI:18420"/>
    </cofactor>
</comment>
<dbReference type="InterPro" id="IPR051600">
    <property type="entry name" value="Beta-PGM-like"/>
</dbReference>
<evidence type="ECO:0000256" key="2">
    <source>
        <dbReference type="ARBA" id="ARBA00006171"/>
    </source>
</evidence>
<accession>A0A271K9L5</accession>
<comment type="caution">
    <text evidence="5">The sequence shown here is derived from an EMBL/GenBank/DDBJ whole genome shotgun (WGS) entry which is preliminary data.</text>
</comment>
<dbReference type="InterPro" id="IPR023214">
    <property type="entry name" value="HAD_sf"/>
</dbReference>
<dbReference type="NCBIfam" id="TIGR01509">
    <property type="entry name" value="HAD-SF-IA-v3"/>
    <property type="match status" value="1"/>
</dbReference>
<dbReference type="SFLD" id="SFLDS00003">
    <property type="entry name" value="Haloacid_Dehalogenase"/>
    <property type="match status" value="1"/>
</dbReference>
<reference evidence="5 6" key="1">
    <citation type="submission" date="2017-08" db="EMBL/GenBank/DDBJ databases">
        <title>Mesorhizobium wenxinae sp. nov., a novel rhizobial species isolated from root nodules of chickpea (Cicer arietinum L.).</title>
        <authorList>
            <person name="Zhang J."/>
        </authorList>
    </citation>
    <scope>NUCLEOTIDE SEQUENCE [LARGE SCALE GENOMIC DNA]</scope>
    <source>
        <strain evidence="6">WYCCWR 10019</strain>
    </source>
</reference>
<dbReference type="Gene3D" id="1.10.150.240">
    <property type="entry name" value="Putative phosphatase, domain 2"/>
    <property type="match status" value="1"/>
</dbReference>
<keyword evidence="6" id="KW-1185">Reference proteome</keyword>
<organism evidence="5 6">
    <name type="scientific">Mesorhizobium wenxiniae</name>
    <dbReference type="NCBI Taxonomy" id="2014805"/>
    <lineage>
        <taxon>Bacteria</taxon>
        <taxon>Pseudomonadati</taxon>
        <taxon>Pseudomonadota</taxon>
        <taxon>Alphaproteobacteria</taxon>
        <taxon>Hyphomicrobiales</taxon>
        <taxon>Phyllobacteriaceae</taxon>
        <taxon>Mesorhizobium</taxon>
    </lineage>
</organism>
<dbReference type="InterPro" id="IPR041492">
    <property type="entry name" value="HAD_2"/>
</dbReference>
<keyword evidence="5" id="KW-0378">Hydrolase</keyword>
<proteinExistence type="inferred from homology"/>
<dbReference type="PANTHER" id="PTHR46193:SF10">
    <property type="entry name" value="6-PHOSPHOGLUCONATE PHOSPHATASE"/>
    <property type="match status" value="1"/>
</dbReference>
<dbReference type="Proteomes" id="UP000215931">
    <property type="component" value="Unassembled WGS sequence"/>
</dbReference>
<evidence type="ECO:0000256" key="4">
    <source>
        <dbReference type="ARBA" id="ARBA00022842"/>
    </source>
</evidence>
<dbReference type="InterPro" id="IPR036412">
    <property type="entry name" value="HAD-like_sf"/>
</dbReference>
<evidence type="ECO:0000313" key="5">
    <source>
        <dbReference type="EMBL" id="PAP92463.1"/>
    </source>
</evidence>